<dbReference type="OrthoDB" id="550558at2759"/>
<keyword evidence="3" id="KW-1185">Reference proteome</keyword>
<comment type="caution">
    <text evidence="2">The sequence shown here is derived from an EMBL/GenBank/DDBJ whole genome shotgun (WGS) entry which is preliminary data.</text>
</comment>
<gene>
    <name evidence="2" type="ORF">GX51_04579</name>
</gene>
<evidence type="ECO:0000256" key="1">
    <source>
        <dbReference type="SAM" id="MobiDB-lite"/>
    </source>
</evidence>
<dbReference type="AlphaFoldDB" id="A0A2B7X1D7"/>
<evidence type="ECO:0000313" key="2">
    <source>
        <dbReference type="EMBL" id="PGH02552.1"/>
    </source>
</evidence>
<reference evidence="2 3" key="1">
    <citation type="submission" date="2017-10" db="EMBL/GenBank/DDBJ databases">
        <title>Comparative genomics in systemic dimorphic fungi from Ajellomycetaceae.</title>
        <authorList>
            <person name="Munoz J.F."/>
            <person name="Mcewen J.G."/>
            <person name="Clay O.K."/>
            <person name="Cuomo C.A."/>
        </authorList>
    </citation>
    <scope>NUCLEOTIDE SEQUENCE [LARGE SCALE GENOMIC DNA]</scope>
    <source>
        <strain evidence="2 3">UAMH130</strain>
    </source>
</reference>
<organism evidence="2 3">
    <name type="scientific">Blastomyces parvus</name>
    <dbReference type="NCBI Taxonomy" id="2060905"/>
    <lineage>
        <taxon>Eukaryota</taxon>
        <taxon>Fungi</taxon>
        <taxon>Dikarya</taxon>
        <taxon>Ascomycota</taxon>
        <taxon>Pezizomycotina</taxon>
        <taxon>Eurotiomycetes</taxon>
        <taxon>Eurotiomycetidae</taxon>
        <taxon>Onygenales</taxon>
        <taxon>Ajellomycetaceae</taxon>
        <taxon>Blastomyces</taxon>
    </lineage>
</organism>
<name>A0A2B7X1D7_9EURO</name>
<feature type="region of interest" description="Disordered" evidence="1">
    <location>
        <begin position="57"/>
        <end position="89"/>
    </location>
</feature>
<dbReference type="EMBL" id="PDNC01000058">
    <property type="protein sequence ID" value="PGH02552.1"/>
    <property type="molecule type" value="Genomic_DNA"/>
</dbReference>
<dbReference type="Proteomes" id="UP000224080">
    <property type="component" value="Unassembled WGS sequence"/>
</dbReference>
<protein>
    <submittedName>
        <fullName evidence="2">Uncharacterized protein</fullName>
    </submittedName>
</protein>
<feature type="compositionally biased region" description="Low complexity" evidence="1">
    <location>
        <begin position="57"/>
        <end position="68"/>
    </location>
</feature>
<sequence length="151" mass="16464">MLQSVKLPSASITITINIKYHDILPNPLQPPPRIPLPPTYDIFNIPANTPTSLFSATSATSATQASPLPRSPAPQVHARLPPPSSATTSHIYHSSWADARRRLSAFSHNLAKRAEQDAGLGQFVFLDQTRHDLSENLTVLGCMLHPRVSAE</sequence>
<proteinExistence type="predicted"/>
<evidence type="ECO:0000313" key="3">
    <source>
        <dbReference type="Proteomes" id="UP000224080"/>
    </source>
</evidence>
<accession>A0A2B7X1D7</accession>